<feature type="domain" description="PRD" evidence="7">
    <location>
        <begin position="315"/>
        <end position="422"/>
    </location>
</feature>
<dbReference type="RefSeq" id="WP_106343535.1">
    <property type="nucleotide sequence ID" value="NZ_PVNE01000001.1"/>
</dbReference>
<dbReference type="InterPro" id="IPR036095">
    <property type="entry name" value="PTS_EIIB-like_sf"/>
</dbReference>
<feature type="domain" description="PRD" evidence="7">
    <location>
        <begin position="203"/>
        <end position="308"/>
    </location>
</feature>
<evidence type="ECO:0000256" key="2">
    <source>
        <dbReference type="ARBA" id="ARBA00022737"/>
    </source>
</evidence>
<name>A0A2T0LJJ3_9BACL</name>
<protein>
    <submittedName>
        <fullName evidence="8">BglG family transcriptional antiterminator</fullName>
    </submittedName>
</protein>
<proteinExistence type="predicted"/>
<dbReference type="InterPro" id="IPR013196">
    <property type="entry name" value="HTH_11"/>
</dbReference>
<dbReference type="Pfam" id="PF00359">
    <property type="entry name" value="PTS_EIIA_2"/>
    <property type="match status" value="1"/>
</dbReference>
<dbReference type="PROSITE" id="PS51099">
    <property type="entry name" value="PTS_EIIB_TYPE_2"/>
    <property type="match status" value="1"/>
</dbReference>
<dbReference type="EMBL" id="PVNE01000001">
    <property type="protein sequence ID" value="PRX42580.1"/>
    <property type="molecule type" value="Genomic_DNA"/>
</dbReference>
<dbReference type="InterPro" id="IPR050661">
    <property type="entry name" value="BglG_antiterminators"/>
</dbReference>
<dbReference type="Pfam" id="PF08279">
    <property type="entry name" value="HTH_11"/>
    <property type="match status" value="2"/>
</dbReference>
<dbReference type="InterPro" id="IPR036390">
    <property type="entry name" value="WH_DNA-bd_sf"/>
</dbReference>
<evidence type="ECO:0000259" key="7">
    <source>
        <dbReference type="PROSITE" id="PS51372"/>
    </source>
</evidence>
<dbReference type="GO" id="GO:0009401">
    <property type="term" value="P:phosphoenolpyruvate-dependent sugar phosphotransferase system"/>
    <property type="evidence" value="ECO:0007669"/>
    <property type="project" value="InterPro"/>
</dbReference>
<evidence type="ECO:0000259" key="5">
    <source>
        <dbReference type="PROSITE" id="PS51094"/>
    </source>
</evidence>
<dbReference type="Pfam" id="PF00874">
    <property type="entry name" value="PRD"/>
    <property type="match status" value="2"/>
</dbReference>
<evidence type="ECO:0000313" key="8">
    <source>
        <dbReference type="EMBL" id="PRX42580.1"/>
    </source>
</evidence>
<dbReference type="PROSITE" id="PS51094">
    <property type="entry name" value="PTS_EIIA_TYPE_2"/>
    <property type="match status" value="1"/>
</dbReference>
<dbReference type="Gene3D" id="1.10.1790.10">
    <property type="entry name" value="PRD domain"/>
    <property type="match status" value="2"/>
</dbReference>
<dbReference type="GO" id="GO:0006355">
    <property type="term" value="P:regulation of DNA-templated transcription"/>
    <property type="evidence" value="ECO:0007669"/>
    <property type="project" value="InterPro"/>
</dbReference>
<dbReference type="CDD" id="cd00211">
    <property type="entry name" value="PTS_IIA_fru"/>
    <property type="match status" value="1"/>
</dbReference>
<gene>
    <name evidence="8" type="ORF">CLV97_10168</name>
</gene>
<keyword evidence="3" id="KW-0805">Transcription regulation</keyword>
<dbReference type="AlphaFoldDB" id="A0A2T0LJJ3"/>
<evidence type="ECO:0000256" key="3">
    <source>
        <dbReference type="ARBA" id="ARBA00023015"/>
    </source>
</evidence>
<evidence type="ECO:0000256" key="4">
    <source>
        <dbReference type="ARBA" id="ARBA00023163"/>
    </source>
</evidence>
<dbReference type="PANTHER" id="PTHR30185">
    <property type="entry name" value="CRYPTIC BETA-GLUCOSIDE BGL OPERON ANTITERMINATOR"/>
    <property type="match status" value="1"/>
</dbReference>
<dbReference type="InterPro" id="IPR036634">
    <property type="entry name" value="PRD_sf"/>
</dbReference>
<dbReference type="Gene3D" id="3.40.930.10">
    <property type="entry name" value="Mannitol-specific EII, Chain A"/>
    <property type="match status" value="1"/>
</dbReference>
<dbReference type="InterPro" id="IPR011608">
    <property type="entry name" value="PRD"/>
</dbReference>
<dbReference type="InterPro" id="IPR016152">
    <property type="entry name" value="PTrfase/Anion_transptr"/>
</dbReference>
<dbReference type="InterPro" id="IPR036388">
    <property type="entry name" value="WH-like_DNA-bd_sf"/>
</dbReference>
<reference evidence="8 9" key="1">
    <citation type="submission" date="2018-03" db="EMBL/GenBank/DDBJ databases">
        <title>Genomic Encyclopedia of Archaeal and Bacterial Type Strains, Phase II (KMG-II): from individual species to whole genera.</title>
        <authorList>
            <person name="Goeker M."/>
        </authorList>
    </citation>
    <scope>NUCLEOTIDE SEQUENCE [LARGE SCALE GENOMIC DNA]</scope>
    <source>
        <strain evidence="8 9">DSM 44946</strain>
    </source>
</reference>
<evidence type="ECO:0000256" key="1">
    <source>
        <dbReference type="ARBA" id="ARBA00022679"/>
    </source>
</evidence>
<organism evidence="8 9">
    <name type="scientific">Planifilum fimeticola</name>
    <dbReference type="NCBI Taxonomy" id="201975"/>
    <lineage>
        <taxon>Bacteria</taxon>
        <taxon>Bacillati</taxon>
        <taxon>Bacillota</taxon>
        <taxon>Bacilli</taxon>
        <taxon>Bacillales</taxon>
        <taxon>Thermoactinomycetaceae</taxon>
        <taxon>Planifilum</taxon>
    </lineage>
</organism>
<sequence length="724" mass="80559">MDARLTERQRRLAGELLTETDPVTVSELASRLKVSPRTIRYDLDALLPWFGEQGLQLSKKPRRGVQVIGSGERIQSALRQLASLGGNPYRHPLRHEERVRFILSHLLKHPDKTRIQDLADRLGVSRGTLLSDLKAVEAKLADYQIRLLRIPGHGLKLDADEFRWRQAAASFVLDGMDPEQLDHLLRAVGGRVRAVPDPSFASLLPEGLTAAIESVLTDFDWGPTLSLSDRAYRGLTVHIALAVLRLKEGQGVSLPPDRLAELKQKREFRVAKRLFCALEERLGVSVPESEIGYLALHLLGAKRGPAPVQDSFREEADPPLQEIAGRMIRIVSETLRIPLYLDKELAEGLIAHLKPVLARLKYGLPLDNPILDDIRARYPQIYAASQKAAFWLGKVVGCPIPPGETGYLAMHFGAAVTRVKGETFSSRRILLVCASGLGTAKLLESTLRSELPGVEWIGTTSVKRVAEKIKDGGVDLVISTVNLDPLPEDIPVVRISPLPGRREIMQLKERLYLAAPLVSDAHLVGELMEIIQRYADIRNAGRLSFAVRKWLEERVLFQKQRTGRAVNAPMLDQLLKPENIRLQVECRSWREAVEAGAEPLLRQGAVEARYVDQIRENLIEHGPYMVIAPGIALLHARPEDGVREVCMSLITLSPSVSFGHPQNDPVDIAITFGTTDNESHVYALSQLMELLSHPPSLQRLRRAVQPEEVIEIIGPFVQKGGEKE</sequence>
<dbReference type="PROSITE" id="PS51372">
    <property type="entry name" value="PRD_2"/>
    <property type="match status" value="2"/>
</dbReference>
<keyword evidence="2" id="KW-0677">Repeat</keyword>
<keyword evidence="1" id="KW-0808">Transferase</keyword>
<keyword evidence="4" id="KW-0804">Transcription</keyword>
<dbReference type="SUPFAM" id="SSF52794">
    <property type="entry name" value="PTS system IIB component-like"/>
    <property type="match status" value="1"/>
</dbReference>
<evidence type="ECO:0000313" key="9">
    <source>
        <dbReference type="Proteomes" id="UP000237797"/>
    </source>
</evidence>
<dbReference type="Gene3D" id="3.40.50.2300">
    <property type="match status" value="1"/>
</dbReference>
<dbReference type="InterPro" id="IPR002178">
    <property type="entry name" value="PTS_EIIA_type-2_dom"/>
</dbReference>
<dbReference type="PANTHER" id="PTHR30185:SF18">
    <property type="entry name" value="TRANSCRIPTIONAL REGULATOR MTLR"/>
    <property type="match status" value="1"/>
</dbReference>
<keyword evidence="9" id="KW-1185">Reference proteome</keyword>
<dbReference type="SUPFAM" id="SSF46785">
    <property type="entry name" value="Winged helix' DNA-binding domain"/>
    <property type="match status" value="2"/>
</dbReference>
<dbReference type="InterPro" id="IPR013011">
    <property type="entry name" value="PTS_EIIB_2"/>
</dbReference>
<comment type="caution">
    <text evidence="8">The sequence shown here is derived from an EMBL/GenBank/DDBJ whole genome shotgun (WGS) entry which is preliminary data.</text>
</comment>
<dbReference type="Gene3D" id="1.10.10.10">
    <property type="entry name" value="Winged helix-like DNA-binding domain superfamily/Winged helix DNA-binding domain"/>
    <property type="match status" value="2"/>
</dbReference>
<dbReference type="Proteomes" id="UP000237797">
    <property type="component" value="Unassembled WGS sequence"/>
</dbReference>
<feature type="domain" description="PTS EIIA type-2" evidence="5">
    <location>
        <begin position="573"/>
        <end position="716"/>
    </location>
</feature>
<feature type="domain" description="PTS EIIB type-2" evidence="6">
    <location>
        <begin position="427"/>
        <end position="519"/>
    </location>
</feature>
<evidence type="ECO:0000259" key="6">
    <source>
        <dbReference type="PROSITE" id="PS51099"/>
    </source>
</evidence>
<dbReference type="OrthoDB" id="9776005at2"/>
<accession>A0A2T0LJJ3</accession>
<dbReference type="SUPFAM" id="SSF63520">
    <property type="entry name" value="PTS-regulatory domain, PRD"/>
    <property type="match status" value="2"/>
</dbReference>
<dbReference type="GO" id="GO:0008982">
    <property type="term" value="F:protein-N(PI)-phosphohistidine-sugar phosphotransferase activity"/>
    <property type="evidence" value="ECO:0007669"/>
    <property type="project" value="InterPro"/>
</dbReference>
<dbReference type="SUPFAM" id="SSF55804">
    <property type="entry name" value="Phoshotransferase/anion transport protein"/>
    <property type="match status" value="1"/>
</dbReference>
<dbReference type="CDD" id="cd05568">
    <property type="entry name" value="PTS_IIB_bgl_like"/>
    <property type="match status" value="1"/>
</dbReference>